<dbReference type="Gene3D" id="2.40.170.20">
    <property type="entry name" value="TonB-dependent receptor, beta-barrel domain"/>
    <property type="match status" value="1"/>
</dbReference>
<dbReference type="PANTHER" id="PTHR30069">
    <property type="entry name" value="TONB-DEPENDENT OUTER MEMBRANE RECEPTOR"/>
    <property type="match status" value="1"/>
</dbReference>
<dbReference type="Gene3D" id="2.170.130.10">
    <property type="entry name" value="TonB-dependent receptor, plug domain"/>
    <property type="match status" value="1"/>
</dbReference>
<feature type="domain" description="TonB-dependent receptor plug" evidence="13">
    <location>
        <begin position="46"/>
        <end position="142"/>
    </location>
</feature>
<evidence type="ECO:0000256" key="7">
    <source>
        <dbReference type="ARBA" id="ARBA00023136"/>
    </source>
</evidence>
<name>A0AA90PJJ8_9HELI</name>
<dbReference type="AlphaFoldDB" id="A0AA90PJJ8"/>
<evidence type="ECO:0000313" key="14">
    <source>
        <dbReference type="EMBL" id="MDO7252492.1"/>
    </source>
</evidence>
<comment type="caution">
    <text evidence="15">The sequence shown here is derived from an EMBL/GenBank/DDBJ whole genome shotgun (WGS) entry which is preliminary data.</text>
</comment>
<keyword evidence="15" id="KW-0675">Receptor</keyword>
<keyword evidence="4 9" id="KW-1134">Transmembrane beta strand</keyword>
<reference evidence="14" key="2">
    <citation type="submission" date="2023-07" db="EMBL/GenBank/DDBJ databases">
        <authorList>
            <person name="Aydin F."/>
            <person name="Tarhane S."/>
            <person name="Saticioglu I.B."/>
            <person name="Karakaya E."/>
            <person name="Abay S."/>
            <person name="Guran O."/>
            <person name="Bozkurt E."/>
            <person name="Uzum N."/>
            <person name="Olgun K."/>
            <person name="Jablonski D."/>
        </authorList>
    </citation>
    <scope>NUCLEOTIDE SEQUENCE</scope>
    <source>
        <strain evidence="14">Faydin-H75</strain>
    </source>
</reference>
<evidence type="ECO:0000256" key="6">
    <source>
        <dbReference type="ARBA" id="ARBA00023077"/>
    </source>
</evidence>
<sequence>MLKSRFYILTVSLFLSQNLFADEPTDYTLEKITAEEQKEFQFNNKDYISGKDLSQRQSNSMSDVFATEPDVNVGGGGMMAQKIYVRGIEDRLLRVTIDGAAQNGNAFHHQGNTIIDPGMLKEVEITKGSANASAGPGALAGAISMTTKDASDLLEKGKNFGAYLGSSFYTNYGIRENISFYGRGKHFDALAYYTYQNIFYYRDGEHTFKNLFHPTEDDKVLGSPSQQNNVLLKGNAYIGEKDKITFTYNLTRDNATRPFRANVTNPPADAQEEKVDFAQELFHHIDSNNNIVLEYNHQGDKNFGAPKIKLDAYGSIRNIHLTPLFDPTTATTKDGTSLHEADAEGSTPRNIFLNNIGLDLKVSHPITEDYKNTFDYGFDYQNMTVMDKQNEVVYSQRGRGQENSNIIGAYIQANYAFLKSLTIGAGTRYDVYTYFDKNSQNHITQGFSPSVAILYNPIDTLDMKLSYAYVTRGALPGDALLINSETIIDPNLKSEKGQNVEFDIDYTQEYFSLRGAVFYQVIGDFINSYGSLDDNPNLDASIGERADGLRTNLTDKINIFGYELGASFNYENFLATFGFSRSYPTVRGKLIQDTYELGATTGNNYVLKLQYNFDNIGLDIAWMSRFVQTIDYDGYDIYNKETLPVHKPGYDIHNIYVNYTPPKIKGLRFSIVLNNIFNKFYVDQTSPLKVEADGSALESINQVRKALAEPGFDGRFEISYRF</sequence>
<evidence type="ECO:0000256" key="1">
    <source>
        <dbReference type="ARBA" id="ARBA00004571"/>
    </source>
</evidence>
<keyword evidence="6 10" id="KW-0798">TonB box</keyword>
<evidence type="ECO:0000313" key="15">
    <source>
        <dbReference type="EMBL" id="MDP2538359.1"/>
    </source>
</evidence>
<organism evidence="15 16">
    <name type="scientific">Helicobacter cappadocius</name>
    <dbReference type="NCBI Taxonomy" id="3063998"/>
    <lineage>
        <taxon>Bacteria</taxon>
        <taxon>Pseudomonadati</taxon>
        <taxon>Campylobacterota</taxon>
        <taxon>Epsilonproteobacteria</taxon>
        <taxon>Campylobacterales</taxon>
        <taxon>Helicobacteraceae</taxon>
        <taxon>Helicobacter</taxon>
    </lineage>
</organism>
<keyword evidence="5 9" id="KW-0812">Transmembrane</keyword>
<keyword evidence="8 9" id="KW-0998">Cell outer membrane</keyword>
<proteinExistence type="inferred from homology"/>
<evidence type="ECO:0000256" key="3">
    <source>
        <dbReference type="ARBA" id="ARBA00022448"/>
    </source>
</evidence>
<dbReference type="Pfam" id="PF07715">
    <property type="entry name" value="Plug"/>
    <property type="match status" value="1"/>
</dbReference>
<dbReference type="SUPFAM" id="SSF56935">
    <property type="entry name" value="Porins"/>
    <property type="match status" value="1"/>
</dbReference>
<accession>A0AA90PJJ8</accession>
<evidence type="ECO:0000256" key="9">
    <source>
        <dbReference type="PROSITE-ProRule" id="PRU01360"/>
    </source>
</evidence>
<evidence type="ECO:0000256" key="8">
    <source>
        <dbReference type="ARBA" id="ARBA00023237"/>
    </source>
</evidence>
<dbReference type="PROSITE" id="PS52016">
    <property type="entry name" value="TONB_DEPENDENT_REC_3"/>
    <property type="match status" value="1"/>
</dbReference>
<dbReference type="InterPro" id="IPR036942">
    <property type="entry name" value="Beta-barrel_TonB_sf"/>
</dbReference>
<evidence type="ECO:0000313" key="16">
    <source>
        <dbReference type="Proteomes" id="UP001177258"/>
    </source>
</evidence>
<dbReference type="InterPro" id="IPR000531">
    <property type="entry name" value="Beta-barrel_TonB"/>
</dbReference>
<feature type="chain" id="PRO_5041744384" evidence="11">
    <location>
        <begin position="22"/>
        <end position="722"/>
    </location>
</feature>
<reference evidence="15 17" key="1">
    <citation type="submission" date="2023-07" db="EMBL/GenBank/DDBJ databases">
        <title>Unpublished Manusciprt.</title>
        <authorList>
            <person name="Aydin F."/>
            <person name="Tarhane S."/>
            <person name="Saticioglu I.B."/>
            <person name="Karakaya E."/>
            <person name="Abay S."/>
            <person name="Guran O."/>
            <person name="Bozkurt E."/>
            <person name="Uzum N."/>
            <person name="Olgun K."/>
            <person name="Jablonski D."/>
        </authorList>
    </citation>
    <scope>NUCLEOTIDE SEQUENCE</scope>
    <source>
        <strain evidence="17">faydin-H75</strain>
        <strain evidence="15">Faydin-H76</strain>
    </source>
</reference>
<dbReference type="GO" id="GO:0009279">
    <property type="term" value="C:cell outer membrane"/>
    <property type="evidence" value="ECO:0007669"/>
    <property type="project" value="UniProtKB-SubCell"/>
</dbReference>
<dbReference type="Proteomes" id="UP001240777">
    <property type="component" value="Unassembled WGS sequence"/>
</dbReference>
<evidence type="ECO:0000313" key="17">
    <source>
        <dbReference type="Proteomes" id="UP001240777"/>
    </source>
</evidence>
<gene>
    <name evidence="14" type="ORF">Q5I04_00970</name>
    <name evidence="15" type="ORF">Q5I06_00970</name>
</gene>
<protein>
    <submittedName>
        <fullName evidence="15">TonB-dependent receptor</fullName>
    </submittedName>
</protein>
<dbReference type="GO" id="GO:0015344">
    <property type="term" value="F:siderophore uptake transmembrane transporter activity"/>
    <property type="evidence" value="ECO:0007669"/>
    <property type="project" value="TreeGrafter"/>
</dbReference>
<dbReference type="GO" id="GO:0044718">
    <property type="term" value="P:siderophore transmembrane transport"/>
    <property type="evidence" value="ECO:0007669"/>
    <property type="project" value="TreeGrafter"/>
</dbReference>
<keyword evidence="11" id="KW-0732">Signal</keyword>
<evidence type="ECO:0000256" key="2">
    <source>
        <dbReference type="ARBA" id="ARBA00009810"/>
    </source>
</evidence>
<evidence type="ECO:0000256" key="10">
    <source>
        <dbReference type="RuleBase" id="RU003357"/>
    </source>
</evidence>
<dbReference type="EMBL" id="JAUPEV010000001">
    <property type="protein sequence ID" value="MDO7252492.1"/>
    <property type="molecule type" value="Genomic_DNA"/>
</dbReference>
<dbReference type="Pfam" id="PF00593">
    <property type="entry name" value="TonB_dep_Rec_b-barrel"/>
    <property type="match status" value="1"/>
</dbReference>
<reference evidence="14 16" key="3">
    <citation type="journal article" date="2024" name="Syst. Appl. Microbiol.">
        <title>Helicobacter cappadocius sp. nov., from lizards: The first psychrotrophic Helicobacter species.</title>
        <authorList>
            <person name="Aydin F."/>
            <person name="Tarhane S."/>
            <person name="Karakaya E."/>
            <person name="Abay S."/>
            <person name="Kayman T."/>
            <person name="Guran O."/>
            <person name="Bozkurt E."/>
            <person name="Uzum N."/>
            <person name="Avci A."/>
            <person name="Olgun K."/>
            <person name="Jablonski D."/>
            <person name="Guran C."/>
            <person name="Burcin Saticioglu I."/>
        </authorList>
    </citation>
    <scope>NUCLEOTIDE SEQUENCE [LARGE SCALE GENOMIC DNA]</scope>
    <source>
        <strain evidence="14">Faydin-H75</strain>
        <strain evidence="16">faydin-H76</strain>
    </source>
</reference>
<evidence type="ECO:0000259" key="13">
    <source>
        <dbReference type="Pfam" id="PF07715"/>
    </source>
</evidence>
<feature type="domain" description="TonB-dependent receptor-like beta-barrel" evidence="12">
    <location>
        <begin position="239"/>
        <end position="676"/>
    </location>
</feature>
<keyword evidence="7 9" id="KW-0472">Membrane</keyword>
<evidence type="ECO:0000256" key="11">
    <source>
        <dbReference type="SAM" id="SignalP"/>
    </source>
</evidence>
<evidence type="ECO:0000259" key="12">
    <source>
        <dbReference type="Pfam" id="PF00593"/>
    </source>
</evidence>
<dbReference type="EMBL" id="JAUYZK010000001">
    <property type="protein sequence ID" value="MDP2538359.1"/>
    <property type="molecule type" value="Genomic_DNA"/>
</dbReference>
<comment type="similarity">
    <text evidence="2 9 10">Belongs to the TonB-dependent receptor family.</text>
</comment>
<evidence type="ECO:0000256" key="5">
    <source>
        <dbReference type="ARBA" id="ARBA00022692"/>
    </source>
</evidence>
<comment type="subcellular location">
    <subcellularLocation>
        <location evidence="1 9">Cell outer membrane</location>
        <topology evidence="1 9">Multi-pass membrane protein</topology>
    </subcellularLocation>
</comment>
<keyword evidence="3 9" id="KW-0813">Transport</keyword>
<dbReference type="RefSeq" id="WP_305516334.1">
    <property type="nucleotide sequence ID" value="NZ_JAUPEV010000001.1"/>
</dbReference>
<dbReference type="PANTHER" id="PTHR30069:SF41">
    <property type="entry name" value="HEME_HEMOPEXIN UTILIZATION PROTEIN C"/>
    <property type="match status" value="1"/>
</dbReference>
<keyword evidence="17" id="KW-1185">Reference proteome</keyword>
<dbReference type="InterPro" id="IPR012910">
    <property type="entry name" value="Plug_dom"/>
</dbReference>
<dbReference type="InterPro" id="IPR037066">
    <property type="entry name" value="Plug_dom_sf"/>
</dbReference>
<dbReference type="Proteomes" id="UP001177258">
    <property type="component" value="Unassembled WGS sequence"/>
</dbReference>
<evidence type="ECO:0000256" key="4">
    <source>
        <dbReference type="ARBA" id="ARBA00022452"/>
    </source>
</evidence>
<dbReference type="InterPro" id="IPR039426">
    <property type="entry name" value="TonB-dep_rcpt-like"/>
</dbReference>
<feature type="signal peptide" evidence="11">
    <location>
        <begin position="1"/>
        <end position="21"/>
    </location>
</feature>